<sequence>MSNTIHILSATDLIKVLRDVDDSIRRGLADGKVASVIKEKKHQLEVFNQPIFFWSSLKVWKEVKQAGRTPEFLRQHIQNMEAFDKMVTGPMSRIATAVAMPGTISQLATHSVVQDMPLRAGNTSNSDAMRGIPSAQDPQQPMDEQITRCVRCRPSQVQTELPEYEVSVVHDAQHPQMESTHKLYGWPKGLLPKKRMPRTPKHQRKEHRGRIVGTDQHRHRQRNSSSECSEHREAPRRDSSERDELVEIQPKPLQGKLNPIPCDQCRQANADCYNRVKCSLGIRAISHHNRQKSSTLRKLKSWRIIEVSNELSAEEEEYDEEDEDVQMDILEIPATPVMAESLRSARTQAGKSAWRIWEVSAPSDKHYMGRFSAIKKGENCDLPEDTDDEELVARVDILSTKLDLVTADAASVLSMAYNCNLACVELEKLAVHGLNAGLGHCVTQLEGKMNDILGKLDMFGGLYPHPYIPGGVW</sequence>
<feature type="compositionally biased region" description="Basic residues" evidence="1">
    <location>
        <begin position="191"/>
        <end position="210"/>
    </location>
</feature>
<dbReference type="AlphaFoldDB" id="A0A409XMY0"/>
<evidence type="ECO:0000313" key="2">
    <source>
        <dbReference type="EMBL" id="PPQ92108.1"/>
    </source>
</evidence>
<reference evidence="2 3" key="1">
    <citation type="journal article" date="2018" name="Evol. Lett.">
        <title>Horizontal gene cluster transfer increased hallucinogenic mushroom diversity.</title>
        <authorList>
            <person name="Reynolds H.T."/>
            <person name="Vijayakumar V."/>
            <person name="Gluck-Thaler E."/>
            <person name="Korotkin H.B."/>
            <person name="Matheny P.B."/>
            <person name="Slot J.C."/>
        </authorList>
    </citation>
    <scope>NUCLEOTIDE SEQUENCE [LARGE SCALE GENOMIC DNA]</scope>
    <source>
        <strain evidence="2 3">2631</strain>
    </source>
</reference>
<name>A0A409XMY0_PSICY</name>
<dbReference type="Proteomes" id="UP000283269">
    <property type="component" value="Unassembled WGS sequence"/>
</dbReference>
<proteinExistence type="predicted"/>
<evidence type="ECO:0000256" key="1">
    <source>
        <dbReference type="SAM" id="MobiDB-lite"/>
    </source>
</evidence>
<keyword evidence="3" id="KW-1185">Reference proteome</keyword>
<accession>A0A409XMY0</accession>
<gene>
    <name evidence="2" type="ORF">CVT25_008041</name>
</gene>
<protein>
    <submittedName>
        <fullName evidence="2">Uncharacterized protein</fullName>
    </submittedName>
</protein>
<dbReference type="InParanoid" id="A0A409XMY0"/>
<evidence type="ECO:0000313" key="3">
    <source>
        <dbReference type="Proteomes" id="UP000283269"/>
    </source>
</evidence>
<dbReference type="EMBL" id="NHYD01001095">
    <property type="protein sequence ID" value="PPQ92108.1"/>
    <property type="molecule type" value="Genomic_DNA"/>
</dbReference>
<organism evidence="2 3">
    <name type="scientific">Psilocybe cyanescens</name>
    <dbReference type="NCBI Taxonomy" id="93625"/>
    <lineage>
        <taxon>Eukaryota</taxon>
        <taxon>Fungi</taxon>
        <taxon>Dikarya</taxon>
        <taxon>Basidiomycota</taxon>
        <taxon>Agaricomycotina</taxon>
        <taxon>Agaricomycetes</taxon>
        <taxon>Agaricomycetidae</taxon>
        <taxon>Agaricales</taxon>
        <taxon>Agaricineae</taxon>
        <taxon>Strophariaceae</taxon>
        <taxon>Psilocybe</taxon>
    </lineage>
</organism>
<comment type="caution">
    <text evidence="2">The sequence shown here is derived from an EMBL/GenBank/DDBJ whole genome shotgun (WGS) entry which is preliminary data.</text>
</comment>
<feature type="region of interest" description="Disordered" evidence="1">
    <location>
        <begin position="122"/>
        <end position="141"/>
    </location>
</feature>
<feature type="region of interest" description="Disordered" evidence="1">
    <location>
        <begin position="172"/>
        <end position="253"/>
    </location>
</feature>
<feature type="compositionally biased region" description="Basic and acidic residues" evidence="1">
    <location>
        <begin position="228"/>
        <end position="245"/>
    </location>
</feature>